<dbReference type="GO" id="GO:0003700">
    <property type="term" value="F:DNA-binding transcription factor activity"/>
    <property type="evidence" value="ECO:0007669"/>
    <property type="project" value="InterPro"/>
</dbReference>
<evidence type="ECO:0000256" key="1">
    <source>
        <dbReference type="ARBA" id="ARBA00023242"/>
    </source>
</evidence>
<dbReference type="AlphaFoldDB" id="A0A6A6F2Q9"/>
<keyword evidence="1" id="KW-0539">Nucleus</keyword>
<dbReference type="OrthoDB" id="4356994at2759"/>
<proteinExistence type="predicted"/>
<dbReference type="Proteomes" id="UP000799539">
    <property type="component" value="Unassembled WGS sequence"/>
</dbReference>
<evidence type="ECO:0000313" key="3">
    <source>
        <dbReference type="Proteomes" id="UP000799539"/>
    </source>
</evidence>
<sequence length="474" mass="52703">MAQDPTDTVLGFLSSDESFIQPTSGTWNLDTCEQSNHDEISSLPHHEPALSPSAFSYQDTLRNVIHSRKLEGLLDDELETTIEKAWSSWSTPEGRRSAGVQRAVLLDYTGAKSALHALCNSPFRGARCINHATLAKMAEEVLEDHNCHAKRIITVHAAIATGIILEQAENSCEERRTIALAHYRHAFAHLTAAMHLSRADVDQLLDNACARAQALAIHFRPSHSSAHNEVHDDADTDELRNIFWLLYSIEKPARMEAGYISALNDNLINAELPSNLSHPFEDSDYEFLTHIGLSQICSQMLEKLYSQTGSCASQVSLAEEIHVLLTNVANWTQEARQVRMHNPASLSCSTTWTLYLLLLNVYSRSLVLSPTSITLQSAEQAVSDMTSEILDSLIHKDPLTVHEDADFLRAALTAFCISASSFRKAPDSTAQLRQLGFALGFFARLDPDFEFPWRECGSVLRLLQKGSTAHMHTR</sequence>
<name>A0A6A6F2Q9_9PEZI</name>
<dbReference type="CDD" id="cd12148">
    <property type="entry name" value="fungal_TF_MHR"/>
    <property type="match status" value="1"/>
</dbReference>
<evidence type="ECO:0000313" key="2">
    <source>
        <dbReference type="EMBL" id="KAF2206597.1"/>
    </source>
</evidence>
<gene>
    <name evidence="2" type="ORF">CERZMDRAFT_103261</name>
</gene>
<organism evidence="2 3">
    <name type="scientific">Cercospora zeae-maydis SCOH1-5</name>
    <dbReference type="NCBI Taxonomy" id="717836"/>
    <lineage>
        <taxon>Eukaryota</taxon>
        <taxon>Fungi</taxon>
        <taxon>Dikarya</taxon>
        <taxon>Ascomycota</taxon>
        <taxon>Pezizomycotina</taxon>
        <taxon>Dothideomycetes</taxon>
        <taxon>Dothideomycetidae</taxon>
        <taxon>Mycosphaerellales</taxon>
        <taxon>Mycosphaerellaceae</taxon>
        <taxon>Cercospora</taxon>
    </lineage>
</organism>
<reference evidence="2" key="1">
    <citation type="journal article" date="2020" name="Stud. Mycol.">
        <title>101 Dothideomycetes genomes: a test case for predicting lifestyles and emergence of pathogens.</title>
        <authorList>
            <person name="Haridas S."/>
            <person name="Albert R."/>
            <person name="Binder M."/>
            <person name="Bloem J."/>
            <person name="Labutti K."/>
            <person name="Salamov A."/>
            <person name="Andreopoulos B."/>
            <person name="Baker S."/>
            <person name="Barry K."/>
            <person name="Bills G."/>
            <person name="Bluhm B."/>
            <person name="Cannon C."/>
            <person name="Castanera R."/>
            <person name="Culley D."/>
            <person name="Daum C."/>
            <person name="Ezra D."/>
            <person name="Gonzalez J."/>
            <person name="Henrissat B."/>
            <person name="Kuo A."/>
            <person name="Liang C."/>
            <person name="Lipzen A."/>
            <person name="Lutzoni F."/>
            <person name="Magnuson J."/>
            <person name="Mondo S."/>
            <person name="Nolan M."/>
            <person name="Ohm R."/>
            <person name="Pangilinan J."/>
            <person name="Park H.-J."/>
            <person name="Ramirez L."/>
            <person name="Alfaro M."/>
            <person name="Sun H."/>
            <person name="Tritt A."/>
            <person name="Yoshinaga Y."/>
            <person name="Zwiers L.-H."/>
            <person name="Turgeon B."/>
            <person name="Goodwin S."/>
            <person name="Spatafora J."/>
            <person name="Crous P."/>
            <person name="Grigoriev I."/>
        </authorList>
    </citation>
    <scope>NUCLEOTIDE SEQUENCE</scope>
    <source>
        <strain evidence="2">SCOH1-5</strain>
    </source>
</reference>
<keyword evidence="3" id="KW-1185">Reference proteome</keyword>
<dbReference type="EMBL" id="ML992717">
    <property type="protein sequence ID" value="KAF2206597.1"/>
    <property type="molecule type" value="Genomic_DNA"/>
</dbReference>
<accession>A0A6A6F2Q9</accession>
<protein>
    <submittedName>
        <fullName evidence="2">Uncharacterized protein</fullName>
    </submittedName>
</protein>
<dbReference type="InterPro" id="IPR050987">
    <property type="entry name" value="AtrR-like"/>
</dbReference>
<dbReference type="PANTHER" id="PTHR46910">
    <property type="entry name" value="TRANSCRIPTION FACTOR PDR1"/>
    <property type="match status" value="1"/>
</dbReference>
<dbReference type="PANTHER" id="PTHR46910:SF38">
    <property type="entry name" value="ZN(2)-C6 FUNGAL-TYPE DOMAIN-CONTAINING PROTEIN"/>
    <property type="match status" value="1"/>
</dbReference>